<feature type="transmembrane region" description="Helical" evidence="8">
    <location>
        <begin position="322"/>
        <end position="339"/>
    </location>
</feature>
<evidence type="ECO:0000313" key="9">
    <source>
        <dbReference type="EMBL" id="TWI87583.1"/>
    </source>
</evidence>
<keyword evidence="5 8" id="KW-1133">Transmembrane helix</keyword>
<comment type="similarity">
    <text evidence="7">Belongs to the glycosyltransferase 87 family.</text>
</comment>
<evidence type="ECO:0000256" key="8">
    <source>
        <dbReference type="SAM" id="Phobius"/>
    </source>
</evidence>
<protein>
    <submittedName>
        <fullName evidence="9">Uncharacterized protein DUF2029</fullName>
    </submittedName>
</protein>
<dbReference type="Pfam" id="PF09594">
    <property type="entry name" value="GT87"/>
    <property type="match status" value="1"/>
</dbReference>
<feature type="transmembrane region" description="Helical" evidence="8">
    <location>
        <begin position="272"/>
        <end position="292"/>
    </location>
</feature>
<feature type="transmembrane region" description="Helical" evidence="8">
    <location>
        <begin position="177"/>
        <end position="201"/>
    </location>
</feature>
<dbReference type="Proteomes" id="UP000320593">
    <property type="component" value="Unassembled WGS sequence"/>
</dbReference>
<keyword evidence="2" id="KW-1003">Cell membrane</keyword>
<organism evidence="9 10">
    <name type="scientific">Roseibium hamelinense</name>
    <dbReference type="NCBI Taxonomy" id="150831"/>
    <lineage>
        <taxon>Bacteria</taxon>
        <taxon>Pseudomonadati</taxon>
        <taxon>Pseudomonadota</taxon>
        <taxon>Alphaproteobacteria</taxon>
        <taxon>Hyphomicrobiales</taxon>
        <taxon>Stappiaceae</taxon>
        <taxon>Roseibium</taxon>
    </lineage>
</organism>
<reference evidence="9 10" key="1">
    <citation type="submission" date="2019-07" db="EMBL/GenBank/DDBJ databases">
        <title>Genomic Encyclopedia of Archaeal and Bacterial Type Strains, Phase II (KMG-II): from individual species to whole genera.</title>
        <authorList>
            <person name="Goeker M."/>
        </authorList>
    </citation>
    <scope>NUCLEOTIDE SEQUENCE [LARGE SCALE GENOMIC DNA]</scope>
    <source>
        <strain evidence="9 10">ATCC BAA-252</strain>
    </source>
</reference>
<feature type="transmembrane region" description="Helical" evidence="8">
    <location>
        <begin position="138"/>
        <end position="171"/>
    </location>
</feature>
<evidence type="ECO:0000256" key="4">
    <source>
        <dbReference type="ARBA" id="ARBA00022692"/>
    </source>
</evidence>
<evidence type="ECO:0000256" key="7">
    <source>
        <dbReference type="ARBA" id="ARBA00024033"/>
    </source>
</evidence>
<evidence type="ECO:0000256" key="3">
    <source>
        <dbReference type="ARBA" id="ARBA00022679"/>
    </source>
</evidence>
<evidence type="ECO:0000256" key="5">
    <source>
        <dbReference type="ARBA" id="ARBA00022989"/>
    </source>
</evidence>
<evidence type="ECO:0000313" key="10">
    <source>
        <dbReference type="Proteomes" id="UP000320593"/>
    </source>
</evidence>
<evidence type="ECO:0000256" key="2">
    <source>
        <dbReference type="ARBA" id="ARBA00022475"/>
    </source>
</evidence>
<feature type="transmembrane region" description="Helical" evidence="8">
    <location>
        <begin position="20"/>
        <end position="37"/>
    </location>
</feature>
<comment type="caution">
    <text evidence="9">The sequence shown here is derived from an EMBL/GenBank/DDBJ whole genome shotgun (WGS) entry which is preliminary data.</text>
</comment>
<feature type="transmembrane region" description="Helical" evidence="8">
    <location>
        <begin position="346"/>
        <end position="363"/>
    </location>
</feature>
<name>A0A562T2F2_9HYPH</name>
<dbReference type="OrthoDB" id="7679563at2"/>
<dbReference type="EMBL" id="VLLF01000004">
    <property type="protein sequence ID" value="TWI87583.1"/>
    <property type="molecule type" value="Genomic_DNA"/>
</dbReference>
<gene>
    <name evidence="9" type="ORF">JM93_02150</name>
</gene>
<sequence length="412" mass="45008">MRFELHALITGERVRIASQMAPVAYLFALCFFLYALGKPVYGAGFVFPIDFLCFWTAAEEARLVGPAFAYENQFLKTAQAPFTRDGMYFPFMYPPTFLLTILPLSSLSFLTAYIVFMGLSLSVYAVTGRLVWGNWQGAMFLLAFPATLNAAAHGQTSLLTCACLGVGLYCLKNRRMVLAGVCFALMTFKPQAGVLIPFALLAGRYWQAFIVASFGTILWALISWAVLGTDTWLAFLEQSSFARSLMSSGVLEFHKMISLNAALRLGGVNEDLAIILQAALSCLLLAVVVLAWSKDAIPFELKAVVLVSAGLLVTPYSLSYDLTLLVLAVLFFAIYARAYSYRSSDIYLLVIAVAFSGATRILGDVGIPIGPLPAAAMLYLGLSRLQDHITYSELIPFGAIRLKGRENDTKAV</sequence>
<keyword evidence="10" id="KW-1185">Reference proteome</keyword>
<evidence type="ECO:0000256" key="6">
    <source>
        <dbReference type="ARBA" id="ARBA00023136"/>
    </source>
</evidence>
<dbReference type="GO" id="GO:0016758">
    <property type="term" value="F:hexosyltransferase activity"/>
    <property type="evidence" value="ECO:0007669"/>
    <property type="project" value="InterPro"/>
</dbReference>
<keyword evidence="6 8" id="KW-0472">Membrane</keyword>
<dbReference type="AlphaFoldDB" id="A0A562T2F2"/>
<feature type="transmembrane region" description="Helical" evidence="8">
    <location>
        <begin position="97"/>
        <end position="126"/>
    </location>
</feature>
<dbReference type="InterPro" id="IPR018584">
    <property type="entry name" value="GT87"/>
</dbReference>
<proteinExistence type="inferred from homology"/>
<keyword evidence="4 8" id="KW-0812">Transmembrane</keyword>
<dbReference type="GO" id="GO:0005886">
    <property type="term" value="C:plasma membrane"/>
    <property type="evidence" value="ECO:0007669"/>
    <property type="project" value="UniProtKB-SubCell"/>
</dbReference>
<comment type="subcellular location">
    <subcellularLocation>
        <location evidence="1">Cell membrane</location>
        <topology evidence="1">Multi-pass membrane protein</topology>
    </subcellularLocation>
</comment>
<accession>A0A562T2F2</accession>
<evidence type="ECO:0000256" key="1">
    <source>
        <dbReference type="ARBA" id="ARBA00004651"/>
    </source>
</evidence>
<keyword evidence="3" id="KW-0808">Transferase</keyword>
<feature type="transmembrane region" description="Helical" evidence="8">
    <location>
        <begin position="208"/>
        <end position="227"/>
    </location>
</feature>
<dbReference type="RefSeq" id="WP_145343038.1">
    <property type="nucleotide sequence ID" value="NZ_SMLY01000071.1"/>
</dbReference>